<dbReference type="PANTHER" id="PTHR42951">
    <property type="entry name" value="METALLO-BETA-LACTAMASE DOMAIN-CONTAINING"/>
    <property type="match status" value="1"/>
</dbReference>
<dbReference type="EMBL" id="JAUSQZ010000001">
    <property type="protein sequence ID" value="MDP9824388.1"/>
    <property type="molecule type" value="Genomic_DNA"/>
</dbReference>
<evidence type="ECO:0000259" key="1">
    <source>
        <dbReference type="SMART" id="SM00849"/>
    </source>
</evidence>
<dbReference type="Proteomes" id="UP001235712">
    <property type="component" value="Unassembled WGS sequence"/>
</dbReference>
<dbReference type="InterPro" id="IPR050855">
    <property type="entry name" value="NDM-1-like"/>
</dbReference>
<dbReference type="InterPro" id="IPR001279">
    <property type="entry name" value="Metallo-B-lactamas"/>
</dbReference>
<protein>
    <submittedName>
        <fullName evidence="2">Glyoxylase-like metal-dependent hydrolase (Beta-lactamase superfamily II)</fullName>
    </submittedName>
</protein>
<dbReference type="RefSeq" id="WP_307236857.1">
    <property type="nucleotide sequence ID" value="NZ_JAUSQZ010000001.1"/>
</dbReference>
<organism evidence="2 3">
    <name type="scientific">Kineosporia succinea</name>
    <dbReference type="NCBI Taxonomy" id="84632"/>
    <lineage>
        <taxon>Bacteria</taxon>
        <taxon>Bacillati</taxon>
        <taxon>Actinomycetota</taxon>
        <taxon>Actinomycetes</taxon>
        <taxon>Kineosporiales</taxon>
        <taxon>Kineosporiaceae</taxon>
        <taxon>Kineosporia</taxon>
    </lineage>
</organism>
<dbReference type="SMART" id="SM00849">
    <property type="entry name" value="Lactamase_B"/>
    <property type="match status" value="1"/>
</dbReference>
<name>A0ABT9NVE3_9ACTN</name>
<dbReference type="CDD" id="cd07721">
    <property type="entry name" value="yflN-like_MBL-fold"/>
    <property type="match status" value="1"/>
</dbReference>
<dbReference type="Gene3D" id="3.60.15.10">
    <property type="entry name" value="Ribonuclease Z/Hydroxyacylglutathione hydrolase-like"/>
    <property type="match status" value="1"/>
</dbReference>
<proteinExistence type="predicted"/>
<keyword evidence="3" id="KW-1185">Reference proteome</keyword>
<reference evidence="2 3" key="1">
    <citation type="submission" date="2023-07" db="EMBL/GenBank/DDBJ databases">
        <title>Sequencing the genomes of 1000 actinobacteria strains.</title>
        <authorList>
            <person name="Klenk H.-P."/>
        </authorList>
    </citation>
    <scope>NUCLEOTIDE SEQUENCE [LARGE SCALE GENOMIC DNA]</scope>
    <source>
        <strain evidence="2 3">DSM 44388</strain>
    </source>
</reference>
<dbReference type="SUPFAM" id="SSF56281">
    <property type="entry name" value="Metallo-hydrolase/oxidoreductase"/>
    <property type="match status" value="1"/>
</dbReference>
<comment type="caution">
    <text evidence="2">The sequence shown here is derived from an EMBL/GenBank/DDBJ whole genome shotgun (WGS) entry which is preliminary data.</text>
</comment>
<feature type="domain" description="Metallo-beta-lactamase" evidence="1">
    <location>
        <begin position="17"/>
        <end position="215"/>
    </location>
</feature>
<accession>A0ABT9NVE3</accession>
<dbReference type="Pfam" id="PF00753">
    <property type="entry name" value="Lactamase_B"/>
    <property type="match status" value="1"/>
</dbReference>
<dbReference type="PANTHER" id="PTHR42951:SF17">
    <property type="entry name" value="METALLO-BETA-LACTAMASE DOMAIN-CONTAINING PROTEIN"/>
    <property type="match status" value="1"/>
</dbReference>
<dbReference type="InterPro" id="IPR036866">
    <property type="entry name" value="RibonucZ/Hydroxyglut_hydro"/>
</dbReference>
<gene>
    <name evidence="2" type="ORF">J2S57_000137</name>
</gene>
<sequence>MDLVELTPNLAFLRFPVGHVYLWHDAEGVAVIDSGLPGSEAGIGSAVRALGAELTDVHHLVLTHGHEDHAGGAAAIAGWGAVEVCAHAADAAVVRGLAQPPVPVLSGWEQQLWNDVHAGMPSVAVPAARVDRELAEGDVLPFAGGAHVLEVPGHTPGSIALHLPEHGVLFTGDTVARGPGGDVMLGVFNSDPARAGQSMRRQQELGNVRIACFGHGEPALNGL</sequence>
<evidence type="ECO:0000313" key="2">
    <source>
        <dbReference type="EMBL" id="MDP9824388.1"/>
    </source>
</evidence>
<evidence type="ECO:0000313" key="3">
    <source>
        <dbReference type="Proteomes" id="UP001235712"/>
    </source>
</evidence>